<protein>
    <submittedName>
        <fullName evidence="3">Uncharacterized protein</fullName>
    </submittedName>
</protein>
<organism evidence="3 4">
    <name type="scientific">Tanacetum coccineum</name>
    <dbReference type="NCBI Taxonomy" id="301880"/>
    <lineage>
        <taxon>Eukaryota</taxon>
        <taxon>Viridiplantae</taxon>
        <taxon>Streptophyta</taxon>
        <taxon>Embryophyta</taxon>
        <taxon>Tracheophyta</taxon>
        <taxon>Spermatophyta</taxon>
        <taxon>Magnoliopsida</taxon>
        <taxon>eudicotyledons</taxon>
        <taxon>Gunneridae</taxon>
        <taxon>Pentapetalae</taxon>
        <taxon>asterids</taxon>
        <taxon>campanulids</taxon>
        <taxon>Asterales</taxon>
        <taxon>Asteraceae</taxon>
        <taxon>Asteroideae</taxon>
        <taxon>Anthemideae</taxon>
        <taxon>Anthemidinae</taxon>
        <taxon>Tanacetum</taxon>
    </lineage>
</organism>
<reference evidence="3" key="2">
    <citation type="submission" date="2022-01" db="EMBL/GenBank/DDBJ databases">
        <authorList>
            <person name="Yamashiro T."/>
            <person name="Shiraishi A."/>
            <person name="Satake H."/>
            <person name="Nakayama K."/>
        </authorList>
    </citation>
    <scope>NUCLEOTIDE SEQUENCE</scope>
</reference>
<feature type="coiled-coil region" evidence="1">
    <location>
        <begin position="31"/>
        <end position="58"/>
    </location>
</feature>
<dbReference type="Proteomes" id="UP001151760">
    <property type="component" value="Unassembled WGS sequence"/>
</dbReference>
<gene>
    <name evidence="3" type="ORF">Tco_0842677</name>
</gene>
<reference evidence="3" key="1">
    <citation type="journal article" date="2022" name="Int. J. Mol. Sci.">
        <title>Draft Genome of Tanacetum Coccineum: Genomic Comparison of Closely Related Tanacetum-Family Plants.</title>
        <authorList>
            <person name="Yamashiro T."/>
            <person name="Shiraishi A."/>
            <person name="Nakayama K."/>
            <person name="Satake H."/>
        </authorList>
    </citation>
    <scope>NUCLEOTIDE SEQUENCE</scope>
</reference>
<name>A0ABQ5B0F2_9ASTR</name>
<feature type="region of interest" description="Disordered" evidence="2">
    <location>
        <begin position="409"/>
        <end position="451"/>
    </location>
</feature>
<comment type="caution">
    <text evidence="3">The sequence shown here is derived from an EMBL/GenBank/DDBJ whole genome shotgun (WGS) entry which is preliminary data.</text>
</comment>
<sequence length="472" mass="53839">MLLDERCAALANLIAKFDLLNEEEMNKTCIKSNIKRANALLTQELEECKTNLDETSRALGEATSSWDSCLIALQTKQTELEKYTALNDLTNKVKECECLAQQAFRNKLKSVNKELYKLILYSLLTTGLYKAHEGEISRACCVILWRNFMVRLKFASHVLCRGPMRSASIIDYTGSEMCMFRTARSVTHHLMEVFVNRQELRNGIWLILHGSKQLQDELHQLDRLKVVGNLARGLRCLSQKAVRDPRSSRKKVYLLRKALYGLISKLKQPRTSDHSPPKAFQTSLIMPGCLDTQKSNLGGYTVPWCSLVRWMSGNRTAMQSYSVEAETEYQLADEFQKALPAESVASNLVRRIGMRGLTYGRTGRLGINPMIQPEPEESTKDNPKEYTRYLLTSSLEIVDIAVRNAQKLMQHVGQRPKDRKMTVDGKDNDKGLKSRSQSRRNKLTTNNKTKTRTIVLKRQKAICTDLIKECHQ</sequence>
<keyword evidence="1" id="KW-0175">Coiled coil</keyword>
<evidence type="ECO:0000256" key="2">
    <source>
        <dbReference type="SAM" id="MobiDB-lite"/>
    </source>
</evidence>
<evidence type="ECO:0000313" key="4">
    <source>
        <dbReference type="Proteomes" id="UP001151760"/>
    </source>
</evidence>
<evidence type="ECO:0000256" key="1">
    <source>
        <dbReference type="SAM" id="Coils"/>
    </source>
</evidence>
<dbReference type="EMBL" id="BQNB010012812">
    <property type="protein sequence ID" value="GJT08215.1"/>
    <property type="molecule type" value="Genomic_DNA"/>
</dbReference>
<proteinExistence type="predicted"/>
<keyword evidence="4" id="KW-1185">Reference proteome</keyword>
<accession>A0ABQ5B0F2</accession>
<feature type="compositionally biased region" description="Basic and acidic residues" evidence="2">
    <location>
        <begin position="415"/>
        <end position="432"/>
    </location>
</feature>
<evidence type="ECO:0000313" key="3">
    <source>
        <dbReference type="EMBL" id="GJT08215.1"/>
    </source>
</evidence>